<keyword evidence="2" id="KW-1185">Reference proteome</keyword>
<gene>
    <name evidence="1" type="ORF">E4Q08_14140</name>
</gene>
<name>A0ABX1T9F3_9PROT</name>
<dbReference type="EMBL" id="SPMX01000039">
    <property type="protein sequence ID" value="NMQ06309.1"/>
    <property type="molecule type" value="Genomic_DNA"/>
</dbReference>
<proteinExistence type="predicted"/>
<sequence length="62" mass="6614">MIAELTLPESMSPRERAAEIATLLATAVARLHASRPLQSEVSLGFSAPKRVHITPSPPGVPR</sequence>
<reference evidence="1" key="1">
    <citation type="submission" date="2019-03" db="EMBL/GenBank/DDBJ databases">
        <title>Metabolic reconstructions from genomes of highly enriched 'Candidatus Accumulibacter' and 'Candidatus Competibacter' bioreactor populations.</title>
        <authorList>
            <person name="Annavajhala M.K."/>
            <person name="Welles L."/>
            <person name="Abbas B."/>
            <person name="Sorokin D."/>
            <person name="Park H."/>
            <person name="Van Loosdrecht M."/>
            <person name="Chandran K."/>
        </authorList>
    </citation>
    <scope>NUCLEOTIDE SEQUENCE</scope>
    <source>
        <strain evidence="1">SBR_L</strain>
    </source>
</reference>
<protein>
    <submittedName>
        <fullName evidence="1">Uncharacterized protein</fullName>
    </submittedName>
</protein>
<organism evidence="1 2">
    <name type="scientific">Candidatus Accumulibacter contiguus</name>
    <dbReference type="NCBI Taxonomy" id="2954381"/>
    <lineage>
        <taxon>Bacteria</taxon>
        <taxon>Pseudomonadati</taxon>
        <taxon>Pseudomonadota</taxon>
        <taxon>Betaproteobacteria</taxon>
        <taxon>Candidatus Accumulibacter</taxon>
    </lineage>
</organism>
<evidence type="ECO:0000313" key="2">
    <source>
        <dbReference type="Proteomes" id="UP000886469"/>
    </source>
</evidence>
<accession>A0ABX1T9F3</accession>
<dbReference type="Proteomes" id="UP000886469">
    <property type="component" value="Unassembled WGS sequence"/>
</dbReference>
<evidence type="ECO:0000313" key="1">
    <source>
        <dbReference type="EMBL" id="NMQ06309.1"/>
    </source>
</evidence>
<comment type="caution">
    <text evidence="1">The sequence shown here is derived from an EMBL/GenBank/DDBJ whole genome shotgun (WGS) entry which is preliminary data.</text>
</comment>